<name>A0A5C6EAA9_9BACT</name>
<gene>
    <name evidence="1" type="ORF">Q31b_09640</name>
</gene>
<evidence type="ECO:0000313" key="1">
    <source>
        <dbReference type="EMBL" id="TWU45788.1"/>
    </source>
</evidence>
<reference evidence="1 2" key="1">
    <citation type="submission" date="2019-02" db="EMBL/GenBank/DDBJ databases">
        <title>Deep-cultivation of Planctomycetes and their phenomic and genomic characterization uncovers novel biology.</title>
        <authorList>
            <person name="Wiegand S."/>
            <person name="Jogler M."/>
            <person name="Boedeker C."/>
            <person name="Pinto D."/>
            <person name="Vollmers J."/>
            <person name="Rivas-Marin E."/>
            <person name="Kohn T."/>
            <person name="Peeters S.H."/>
            <person name="Heuer A."/>
            <person name="Rast P."/>
            <person name="Oberbeckmann S."/>
            <person name="Bunk B."/>
            <person name="Jeske O."/>
            <person name="Meyerdierks A."/>
            <person name="Storesund J.E."/>
            <person name="Kallscheuer N."/>
            <person name="Luecker S."/>
            <person name="Lage O.M."/>
            <person name="Pohl T."/>
            <person name="Merkel B.J."/>
            <person name="Hornburger P."/>
            <person name="Mueller R.-W."/>
            <person name="Bruemmer F."/>
            <person name="Labrenz M."/>
            <person name="Spormann A.M."/>
            <person name="Op Den Camp H."/>
            <person name="Overmann J."/>
            <person name="Amann R."/>
            <person name="Jetten M.S.M."/>
            <person name="Mascher T."/>
            <person name="Medema M.H."/>
            <person name="Devos D.P."/>
            <person name="Kaster A.-K."/>
            <person name="Ovreas L."/>
            <person name="Rohde M."/>
            <person name="Galperin M.Y."/>
            <person name="Jogler C."/>
        </authorList>
    </citation>
    <scope>NUCLEOTIDE SEQUENCE [LARGE SCALE GENOMIC DNA]</scope>
    <source>
        <strain evidence="1 2">Q31b</strain>
    </source>
</reference>
<organism evidence="1 2">
    <name type="scientific">Novipirellula aureliae</name>
    <dbReference type="NCBI Taxonomy" id="2527966"/>
    <lineage>
        <taxon>Bacteria</taxon>
        <taxon>Pseudomonadati</taxon>
        <taxon>Planctomycetota</taxon>
        <taxon>Planctomycetia</taxon>
        <taxon>Pirellulales</taxon>
        <taxon>Pirellulaceae</taxon>
        <taxon>Novipirellula</taxon>
    </lineage>
</organism>
<evidence type="ECO:0000313" key="2">
    <source>
        <dbReference type="Proteomes" id="UP000315471"/>
    </source>
</evidence>
<dbReference type="EMBL" id="SJPY01000001">
    <property type="protein sequence ID" value="TWU45788.1"/>
    <property type="molecule type" value="Genomic_DNA"/>
</dbReference>
<sequence length="169" mass="18594">MNRLRSFQPTNFLTICLTVCLTGGLSGCGSDREPENSTESENEIVASDLGLDADDLVFLENSEMPNRLPDAVLMLETMRDNIRDGLVNDDIDAAHGPLHEVGHLLEHLQKQVENSDLDENQKTAANEAIEQLFDSFGSIDGLIHDDEPVDYSVHSDKIDSAISTLSQLK</sequence>
<keyword evidence="2" id="KW-1185">Reference proteome</keyword>
<dbReference type="OrthoDB" id="291995at2"/>
<dbReference type="Proteomes" id="UP000315471">
    <property type="component" value="Unassembled WGS sequence"/>
</dbReference>
<accession>A0A5C6EAA9</accession>
<proteinExistence type="predicted"/>
<comment type="caution">
    <text evidence="1">The sequence shown here is derived from an EMBL/GenBank/DDBJ whole genome shotgun (WGS) entry which is preliminary data.</text>
</comment>
<dbReference type="PROSITE" id="PS51257">
    <property type="entry name" value="PROKAR_LIPOPROTEIN"/>
    <property type="match status" value="1"/>
</dbReference>
<protein>
    <submittedName>
        <fullName evidence="1">Uncharacterized protein</fullName>
    </submittedName>
</protein>
<dbReference type="RefSeq" id="WP_146598430.1">
    <property type="nucleotide sequence ID" value="NZ_SJPY01000001.1"/>
</dbReference>
<dbReference type="AlphaFoldDB" id="A0A5C6EAA9"/>